<protein>
    <submittedName>
        <fullName evidence="1">ABC transporter permease</fullName>
    </submittedName>
</protein>
<accession>A0AC61DAD6</accession>
<dbReference type="EMBL" id="PEDL01000012">
    <property type="protein sequence ID" value="PHV70314.1"/>
    <property type="molecule type" value="Genomic_DNA"/>
</dbReference>
<sequence>MNKGSKKWFWIFTGPVLATFTLVVLIPIIMGIGYSFTSWNGISSQIDFVGLDNYKAVFKDKDFFNSFLFTAKFAIVSVISINLVGFLLALLVTSGLKGSHFLRGIFFIPNLIGGLILGFVWQFIFTKGFDAIGAALGIEWLRGWLSTETTGFWGLIILMTWQMAGYMMIIYVAGLQNIPDSVLEAAAIDGASKWDILRRITLPLVAPSFTVGLFLTLANSFKLYDQNLSLTGGGPGNSTQMVAMNIYKTAFTSSKFGLAQSKAVIFLVVLGIVAITQMYLSKKREVEM</sequence>
<keyword evidence="2" id="KW-1185">Reference proteome</keyword>
<reference evidence="1" key="1">
    <citation type="submission" date="2017-10" db="EMBL/GenBank/DDBJ databases">
        <title>Genome sequence of cellulolytic Lachnospiraceae bacterium XHS1971 isolated from hotspring sediment.</title>
        <authorList>
            <person name="Vasudevan G."/>
            <person name="Joshi A.J."/>
            <person name="Hivarkar S."/>
            <person name="Lanjekar V.B."/>
            <person name="Dhakephalkar P.K."/>
            <person name="Dagar S."/>
        </authorList>
    </citation>
    <scope>NUCLEOTIDE SEQUENCE</scope>
    <source>
        <strain evidence="1">XHS1971</strain>
    </source>
</reference>
<comment type="caution">
    <text evidence="1">The sequence shown here is derived from an EMBL/GenBank/DDBJ whole genome shotgun (WGS) entry which is preliminary data.</text>
</comment>
<gene>
    <name evidence="1" type="ORF">CS063_11640</name>
</gene>
<organism evidence="1 2">
    <name type="scientific">Sporanaerobium hydrogeniformans</name>
    <dbReference type="NCBI Taxonomy" id="3072179"/>
    <lineage>
        <taxon>Bacteria</taxon>
        <taxon>Bacillati</taxon>
        <taxon>Bacillota</taxon>
        <taxon>Clostridia</taxon>
        <taxon>Lachnospirales</taxon>
        <taxon>Lachnospiraceae</taxon>
        <taxon>Sporanaerobium</taxon>
    </lineage>
</organism>
<evidence type="ECO:0000313" key="2">
    <source>
        <dbReference type="Proteomes" id="UP000224460"/>
    </source>
</evidence>
<proteinExistence type="predicted"/>
<evidence type="ECO:0000313" key="1">
    <source>
        <dbReference type="EMBL" id="PHV70314.1"/>
    </source>
</evidence>
<name>A0AC61DAD6_9FIRM</name>
<dbReference type="Proteomes" id="UP000224460">
    <property type="component" value="Unassembled WGS sequence"/>
</dbReference>